<dbReference type="PANTHER" id="PTHR31399:SF0">
    <property type="entry name" value="DNA-DIRECTED PRIMASE_POLYMERASE PROTEIN"/>
    <property type="match status" value="1"/>
</dbReference>
<dbReference type="PANTHER" id="PTHR31399">
    <property type="entry name" value="DNA-DIRECTED PRIMASE / POLYMERASE PROTEIN"/>
    <property type="match status" value="1"/>
</dbReference>
<evidence type="ECO:0000256" key="3">
    <source>
        <dbReference type="ARBA" id="ARBA00044768"/>
    </source>
</evidence>
<feature type="region of interest" description="Disordered" evidence="5">
    <location>
        <begin position="793"/>
        <end position="815"/>
    </location>
</feature>
<dbReference type="OrthoDB" id="5988181at2759"/>
<feature type="compositionally biased region" description="Basic and acidic residues" evidence="5">
    <location>
        <begin position="159"/>
        <end position="168"/>
    </location>
</feature>
<accession>A0A1Z5KN32</accession>
<dbReference type="EMBL" id="BDSP01000259">
    <property type="protein sequence ID" value="GAX27750.1"/>
    <property type="molecule type" value="Genomic_DNA"/>
</dbReference>
<dbReference type="InterPro" id="IPR044917">
    <property type="entry name" value="PRIMPOL"/>
</dbReference>
<evidence type="ECO:0000313" key="6">
    <source>
        <dbReference type="EMBL" id="GAX27750.1"/>
    </source>
</evidence>
<dbReference type="GO" id="GO:0003682">
    <property type="term" value="F:chromatin binding"/>
    <property type="evidence" value="ECO:0007669"/>
    <property type="project" value="TreeGrafter"/>
</dbReference>
<dbReference type="GO" id="GO:0005634">
    <property type="term" value="C:nucleus"/>
    <property type="evidence" value="ECO:0007669"/>
    <property type="project" value="TreeGrafter"/>
</dbReference>
<dbReference type="EC" id="2.7.7.102" evidence="3"/>
<dbReference type="Proteomes" id="UP000198406">
    <property type="component" value="Unassembled WGS sequence"/>
</dbReference>
<gene>
    <name evidence="6" type="ORF">FisN_13Hh150</name>
</gene>
<dbReference type="AlphaFoldDB" id="A0A1Z5KN32"/>
<feature type="compositionally biased region" description="Polar residues" evidence="5">
    <location>
        <begin position="143"/>
        <end position="156"/>
    </location>
</feature>
<sequence length="829" mass="94561">MSSPARQSSPPNNFHVNKKDDDLFLWREDITSEPIPRIRSEGIPPKSFHGNRRQRPGDESVRNLHNSVQQSLLKEEKRKVIQHNEIKRSAFKQLTSLRTWPLQSRAFQHWRDLMDEYMHDDGKWRAEVIDGNSESQESDTSDKSGGSLSTASSGISVQDPKRVLRDTKQSPAKSKLKNQYRSEFEKERNLCAPLPTNHDFGPPLWSMEPRIFSSEKSDTGKRKYMVGHLGRFLDYYWCKVDPQHRFYYELIPENTPCRLYLDLEFSKIANPGISNHDAELLLDELFMEMKFELEDQLGIRNFDRSHVVDLESSTASKFSRHWIVHLPDQQLFAHTTAVGHFMQQFISRLANDQATNMLKERGRHLLQKYFLVAAAPSKTQKQEMEPKKTCFIDAGVYTKNRLFRILGSQKFGKPPSAALRIADRNEFRFPNGFSNELFYLPDIQRKSVEQRNVDVDESQEDTDQIENAVEEFKTATDWKSHAEALAQTLVVPLNWAKVAYPILPFDQSVLKESGRAKTKIAGQSRGMPSTMSLSVGKSPYPLIDNFVENHLGARGGIQGSIRAWSIAEAPCKSIDNGPSAPAFIIYQMSRNRWCECIGRAHRSNNIQWTVDLRLWHCTQSCHDPDCRMLSFRGTPVPLPQVIREQVEDQIFEEQLARVDEDTLIDQARSMTKEPTPSQSLQTALSSLTITGDAEEKENDHDFLPSYEKSGEDSFEQQLLNLDIAGGDLTTKAKEASLDACVGLSEEDSFEEQLLRLEETITSTLENDPLKPEDVAVLHPPEAEVSNEKINISATSKSKTVEEHKPLKEPECEVSDDDDDFDLLAFAKEI</sequence>
<dbReference type="InParanoid" id="A0A1Z5KN32"/>
<comment type="catalytic activity">
    <reaction evidence="2">
        <text>ssDNA + n NTP = ssDNA/pppN(pN)n-1 hybrid + (n-1) diphosphate.</text>
        <dbReference type="EC" id="2.7.7.102"/>
    </reaction>
</comment>
<dbReference type="GO" id="GO:0003887">
    <property type="term" value="F:DNA-directed DNA polymerase activity"/>
    <property type="evidence" value="ECO:0007669"/>
    <property type="project" value="UniProtKB-EC"/>
</dbReference>
<feature type="region of interest" description="Disordered" evidence="5">
    <location>
        <begin position="131"/>
        <end position="181"/>
    </location>
</feature>
<evidence type="ECO:0000313" key="7">
    <source>
        <dbReference type="Proteomes" id="UP000198406"/>
    </source>
</evidence>
<comment type="catalytic activity">
    <reaction evidence="4">
        <text>DNA(n) + a 2'-deoxyribonucleoside 5'-triphosphate = DNA(n+1) + diphosphate</text>
        <dbReference type="Rhea" id="RHEA:22508"/>
        <dbReference type="Rhea" id="RHEA-COMP:17339"/>
        <dbReference type="Rhea" id="RHEA-COMP:17340"/>
        <dbReference type="ChEBI" id="CHEBI:33019"/>
        <dbReference type="ChEBI" id="CHEBI:61560"/>
        <dbReference type="ChEBI" id="CHEBI:173112"/>
        <dbReference type="EC" id="2.7.7.7"/>
    </reaction>
    <physiologicalReaction direction="left-to-right" evidence="4">
        <dbReference type="Rhea" id="RHEA:22509"/>
    </physiologicalReaction>
</comment>
<evidence type="ECO:0000256" key="5">
    <source>
        <dbReference type="SAM" id="MobiDB-lite"/>
    </source>
</evidence>
<dbReference type="Pfam" id="PF03121">
    <property type="entry name" value="Herpes_UL52"/>
    <property type="match status" value="1"/>
</dbReference>
<evidence type="ECO:0000256" key="4">
    <source>
        <dbReference type="ARBA" id="ARBA00047303"/>
    </source>
</evidence>
<dbReference type="GO" id="GO:0009411">
    <property type="term" value="P:response to UV"/>
    <property type="evidence" value="ECO:0007669"/>
    <property type="project" value="TreeGrafter"/>
</dbReference>
<dbReference type="GO" id="GO:0042276">
    <property type="term" value="P:error-prone translesion synthesis"/>
    <property type="evidence" value="ECO:0007669"/>
    <property type="project" value="InterPro"/>
</dbReference>
<feature type="compositionally biased region" description="Polar residues" evidence="5">
    <location>
        <begin position="169"/>
        <end position="179"/>
    </location>
</feature>
<dbReference type="GO" id="GO:0005759">
    <property type="term" value="C:mitochondrial matrix"/>
    <property type="evidence" value="ECO:0007669"/>
    <property type="project" value="TreeGrafter"/>
</dbReference>
<feature type="region of interest" description="Disordered" evidence="5">
    <location>
        <begin position="35"/>
        <end position="63"/>
    </location>
</feature>
<reference evidence="6 7" key="1">
    <citation type="journal article" date="2015" name="Plant Cell">
        <title>Oil accumulation by the oleaginous diatom Fistulifera solaris as revealed by the genome and transcriptome.</title>
        <authorList>
            <person name="Tanaka T."/>
            <person name="Maeda Y."/>
            <person name="Veluchamy A."/>
            <person name="Tanaka M."/>
            <person name="Abida H."/>
            <person name="Marechal E."/>
            <person name="Bowler C."/>
            <person name="Muto M."/>
            <person name="Sunaga Y."/>
            <person name="Tanaka M."/>
            <person name="Yoshino T."/>
            <person name="Taniguchi T."/>
            <person name="Fukuda Y."/>
            <person name="Nemoto M."/>
            <person name="Matsumoto M."/>
            <person name="Wong P.S."/>
            <person name="Aburatani S."/>
            <person name="Fujibuchi W."/>
        </authorList>
    </citation>
    <scope>NUCLEOTIDE SEQUENCE [LARGE SCALE GENOMIC DNA]</scope>
    <source>
        <strain evidence="6 7">JPCC DA0580</strain>
    </source>
</reference>
<feature type="compositionally biased region" description="Basic and acidic residues" evidence="5">
    <location>
        <begin position="798"/>
        <end position="810"/>
    </location>
</feature>
<proteinExistence type="predicted"/>
<organism evidence="6 7">
    <name type="scientific">Fistulifera solaris</name>
    <name type="common">Oleaginous diatom</name>
    <dbReference type="NCBI Taxonomy" id="1519565"/>
    <lineage>
        <taxon>Eukaryota</taxon>
        <taxon>Sar</taxon>
        <taxon>Stramenopiles</taxon>
        <taxon>Ochrophyta</taxon>
        <taxon>Bacillariophyta</taxon>
        <taxon>Bacillariophyceae</taxon>
        <taxon>Bacillariophycidae</taxon>
        <taxon>Naviculales</taxon>
        <taxon>Naviculaceae</taxon>
        <taxon>Fistulifera</taxon>
    </lineage>
</organism>
<name>A0A1Z5KN32_FISSO</name>
<evidence type="ECO:0000256" key="2">
    <source>
        <dbReference type="ARBA" id="ARBA00044677"/>
    </source>
</evidence>
<evidence type="ECO:0000256" key="1">
    <source>
        <dbReference type="ARBA" id="ARBA00026139"/>
    </source>
</evidence>
<comment type="caution">
    <text evidence="6">The sequence shown here is derived from an EMBL/GenBank/DDBJ whole genome shotgun (WGS) entry which is preliminary data.</text>
</comment>
<dbReference type="GO" id="GO:0031297">
    <property type="term" value="P:replication fork processing"/>
    <property type="evidence" value="ECO:0007669"/>
    <property type="project" value="TreeGrafter"/>
</dbReference>
<protein>
    <recommendedName>
        <fullName evidence="1">DNA-directed primase/polymerase protein</fullName>
        <ecNumber evidence="3">2.7.7.102</ecNumber>
    </recommendedName>
</protein>
<keyword evidence="7" id="KW-1185">Reference proteome</keyword>
<dbReference type="GO" id="GO:0006264">
    <property type="term" value="P:mitochondrial DNA replication"/>
    <property type="evidence" value="ECO:0007669"/>
    <property type="project" value="TreeGrafter"/>
</dbReference>